<evidence type="ECO:0000256" key="1">
    <source>
        <dbReference type="SAM" id="Phobius"/>
    </source>
</evidence>
<organism evidence="2 3">
    <name type="scientific">Polarella glacialis</name>
    <name type="common">Dinoflagellate</name>
    <dbReference type="NCBI Taxonomy" id="89957"/>
    <lineage>
        <taxon>Eukaryota</taxon>
        <taxon>Sar</taxon>
        <taxon>Alveolata</taxon>
        <taxon>Dinophyceae</taxon>
        <taxon>Suessiales</taxon>
        <taxon>Suessiaceae</taxon>
        <taxon>Polarella</taxon>
    </lineage>
</organism>
<feature type="transmembrane region" description="Helical" evidence="1">
    <location>
        <begin position="12"/>
        <end position="32"/>
    </location>
</feature>
<gene>
    <name evidence="2" type="ORF">PGLA2088_LOCUS334</name>
</gene>
<comment type="caution">
    <text evidence="2">The sequence shown here is derived from an EMBL/GenBank/DDBJ whole genome shotgun (WGS) entry which is preliminary data.</text>
</comment>
<proteinExistence type="predicted"/>
<protein>
    <submittedName>
        <fullName evidence="2">Uncharacterized protein</fullName>
    </submittedName>
</protein>
<feature type="transmembrane region" description="Helical" evidence="1">
    <location>
        <begin position="189"/>
        <end position="212"/>
    </location>
</feature>
<feature type="transmembrane region" description="Helical" evidence="1">
    <location>
        <begin position="298"/>
        <end position="318"/>
    </location>
</feature>
<dbReference type="AlphaFoldDB" id="A0A813GBK8"/>
<sequence>MLLTESPDPSASIAAGSIAAAILTLMLLRAASRIEMLSSSSVRTWLPHICMMFSAFLSAFLALSVDVLGQEGVSAVDQQLCSVVLRFPMTLAAVVLHREHVLGMGGEGHSRSALLLQGFLGAICFIFYQIAVVGTHSSAATTIICSEALVVPLLVAVLGRGAFYFHDLAVVLVASMGVVYMIWAPGASIAAIFAAVGDLTFLSGLMVVTRIWMPRENMWVAQNMQVMCAGFLYLIVMVPWYCHGQNCFESVRALYSLFRVDGTMAGHTKVLILSSNVLEMLSTLLSQTAVQIAAPKQLAGVMMWIYLTPVLSIVLVSAVAKESLHENTQVGISCIALGLLGHYVLPMWVSHAPGMRWISTKLFGHEAEEEEEPPEHERLEESARAFEQKVSLVRRPILLHTHLPSAPQLARAGGGLFVRNGGGGQMHWRVATNLLDFNEDHFYTAIYAGASNATRGPEQAPLPAAPTYSWTDPGLLTELPGFAGKDVDDGAAKMSLPFAFPFYGSPVQALHVSSNGLLALDASYVPGGDYWGYLPSPSRPNGLVAPYWDDMACKASQGCRVHTGSRLPAASAGPAGNCRQNQTAATIQVEDLSRYSGSYGNVRVSYEVRLYADGCIEMMYKKYPAQSARVGINIGVETMDGVHGMNLNSALPFDSNAAFGVVLVPWLAPRAGVAGSVPANGSVEYPFQVEGPVS</sequence>
<feature type="non-terminal residue" evidence="2">
    <location>
        <position position="694"/>
    </location>
</feature>
<feature type="transmembrane region" description="Helical" evidence="1">
    <location>
        <begin position="330"/>
        <end position="349"/>
    </location>
</feature>
<evidence type="ECO:0000313" key="2">
    <source>
        <dbReference type="EMBL" id="CAE8624480.1"/>
    </source>
</evidence>
<dbReference type="Proteomes" id="UP000626109">
    <property type="component" value="Unassembled WGS sequence"/>
</dbReference>
<keyword evidence="1" id="KW-0812">Transmembrane</keyword>
<name>A0A813GBK8_POLGL</name>
<keyword evidence="1" id="KW-0472">Membrane</keyword>
<feature type="transmembrane region" description="Helical" evidence="1">
    <location>
        <begin position="137"/>
        <end position="157"/>
    </location>
</feature>
<keyword evidence="1" id="KW-1133">Transmembrane helix</keyword>
<reference evidence="2" key="1">
    <citation type="submission" date="2021-02" db="EMBL/GenBank/DDBJ databases">
        <authorList>
            <person name="Dougan E. K."/>
            <person name="Rhodes N."/>
            <person name="Thang M."/>
            <person name="Chan C."/>
        </authorList>
    </citation>
    <scope>NUCLEOTIDE SEQUENCE</scope>
</reference>
<feature type="transmembrane region" description="Helical" evidence="1">
    <location>
        <begin position="113"/>
        <end position="131"/>
    </location>
</feature>
<feature type="transmembrane region" description="Helical" evidence="1">
    <location>
        <begin position="44"/>
        <end position="63"/>
    </location>
</feature>
<feature type="transmembrane region" description="Helical" evidence="1">
    <location>
        <begin position="224"/>
        <end position="241"/>
    </location>
</feature>
<accession>A0A813GBK8</accession>
<evidence type="ECO:0000313" key="3">
    <source>
        <dbReference type="Proteomes" id="UP000626109"/>
    </source>
</evidence>
<dbReference type="EMBL" id="CAJNNW010000179">
    <property type="protein sequence ID" value="CAE8624480.1"/>
    <property type="molecule type" value="Genomic_DNA"/>
</dbReference>